<dbReference type="AlphaFoldDB" id="A0A8I0P699"/>
<comment type="caution">
    <text evidence="2">The sequence shown here is derived from an EMBL/GenBank/DDBJ whole genome shotgun (WGS) entry which is preliminary data.</text>
</comment>
<proteinExistence type="predicted"/>
<evidence type="ECO:0000256" key="1">
    <source>
        <dbReference type="SAM" id="Phobius"/>
    </source>
</evidence>
<evidence type="ECO:0000313" key="2">
    <source>
        <dbReference type="EMBL" id="MBE1597969.1"/>
    </source>
</evidence>
<keyword evidence="1" id="KW-0812">Transmembrane</keyword>
<keyword evidence="3" id="KW-1185">Reference proteome</keyword>
<evidence type="ECO:0000313" key="3">
    <source>
        <dbReference type="Proteomes" id="UP000629287"/>
    </source>
</evidence>
<organism evidence="2 3">
    <name type="scientific">Streptomyces stelliscabiei</name>
    <dbReference type="NCBI Taxonomy" id="146820"/>
    <lineage>
        <taxon>Bacteria</taxon>
        <taxon>Bacillati</taxon>
        <taxon>Actinomycetota</taxon>
        <taxon>Actinomycetes</taxon>
        <taxon>Kitasatosporales</taxon>
        <taxon>Streptomycetaceae</taxon>
        <taxon>Streptomyces</taxon>
    </lineage>
</organism>
<keyword evidence="1" id="KW-1133">Transmembrane helix</keyword>
<gene>
    <name evidence="2" type="ORF">H4687_004098</name>
</gene>
<keyword evidence="1" id="KW-0472">Membrane</keyword>
<accession>A0A8I0P699</accession>
<feature type="transmembrane region" description="Helical" evidence="1">
    <location>
        <begin position="99"/>
        <end position="121"/>
    </location>
</feature>
<dbReference type="Proteomes" id="UP000629287">
    <property type="component" value="Unassembled WGS sequence"/>
</dbReference>
<dbReference type="EMBL" id="JADBGF010000001">
    <property type="protein sequence ID" value="MBE1597969.1"/>
    <property type="molecule type" value="Genomic_DNA"/>
</dbReference>
<sequence length="135" mass="14437">MSTEEISHPALRIEVSGLESSNSDQLRDVVRAVLEQELERILLGSEESKGGIPVSGSPTLIVELVTGCSSSGDVVLAVAKVMAASGLFALELLTGVPGLHALLTALGMEGVFFLSSVLEEISRRMPKIRKMRYKK</sequence>
<name>A0A8I0P699_9ACTN</name>
<reference evidence="2 3" key="1">
    <citation type="submission" date="2020-10" db="EMBL/GenBank/DDBJ databases">
        <title>Sequencing the genomes of 1000 actinobacteria strains.</title>
        <authorList>
            <person name="Klenk H.-P."/>
        </authorList>
    </citation>
    <scope>NUCLEOTIDE SEQUENCE [LARGE SCALE GENOMIC DNA]</scope>
    <source>
        <strain evidence="2 3">DSM 41803</strain>
    </source>
</reference>
<protein>
    <submittedName>
        <fullName evidence="2">Uncharacterized protein</fullName>
    </submittedName>
</protein>